<proteinExistence type="predicted"/>
<dbReference type="Proteomes" id="UP000007148">
    <property type="component" value="Unassembled WGS sequence"/>
</dbReference>
<reference evidence="1 2" key="1">
    <citation type="journal article" date="2011" name="PLoS Pathog.">
        <title>Endophytic Life Strategies Decoded by Genome and Transcriptome Analyses of the Mutualistic Root Symbiont Piriformospora indica.</title>
        <authorList>
            <person name="Zuccaro A."/>
            <person name="Lahrmann U."/>
            <person name="Guldener U."/>
            <person name="Langen G."/>
            <person name="Pfiffi S."/>
            <person name="Biedenkopf D."/>
            <person name="Wong P."/>
            <person name="Samans B."/>
            <person name="Grimm C."/>
            <person name="Basiewicz M."/>
            <person name="Murat C."/>
            <person name="Martin F."/>
            <person name="Kogel K.H."/>
        </authorList>
    </citation>
    <scope>NUCLEOTIDE SEQUENCE [LARGE SCALE GENOMIC DNA]</scope>
    <source>
        <strain evidence="1 2">DSM 11827</strain>
    </source>
</reference>
<dbReference type="eggNOG" id="ENOG502QVG4">
    <property type="taxonomic scope" value="Eukaryota"/>
</dbReference>
<dbReference type="EMBL" id="CAFZ01000438">
    <property type="protein sequence ID" value="CCA75366.1"/>
    <property type="molecule type" value="Genomic_DNA"/>
</dbReference>
<dbReference type="OMA" id="RPRFMAQ"/>
<dbReference type="Gene3D" id="2.60.120.620">
    <property type="entry name" value="q2cbj1_9rhob like domain"/>
    <property type="match status" value="1"/>
</dbReference>
<gene>
    <name evidence="1" type="ORF">PIIN_09350</name>
</gene>
<evidence type="ECO:0000313" key="2">
    <source>
        <dbReference type="Proteomes" id="UP000007148"/>
    </source>
</evidence>
<dbReference type="OrthoDB" id="4664297at2759"/>
<organism evidence="1 2">
    <name type="scientific">Serendipita indica (strain DSM 11827)</name>
    <name type="common">Root endophyte fungus</name>
    <name type="synonym">Piriformospora indica</name>
    <dbReference type="NCBI Taxonomy" id="1109443"/>
    <lineage>
        <taxon>Eukaryota</taxon>
        <taxon>Fungi</taxon>
        <taxon>Dikarya</taxon>
        <taxon>Basidiomycota</taxon>
        <taxon>Agaricomycotina</taxon>
        <taxon>Agaricomycetes</taxon>
        <taxon>Sebacinales</taxon>
        <taxon>Serendipitaceae</taxon>
        <taxon>Serendipita</taxon>
    </lineage>
</organism>
<comment type="caution">
    <text evidence="1">The sequence shown here is derived from an EMBL/GenBank/DDBJ whole genome shotgun (WGS) entry which is preliminary data.</text>
</comment>
<dbReference type="InParanoid" id="G4TVM3"/>
<dbReference type="HOGENOM" id="CLU_053011_0_0_1"/>
<dbReference type="AlphaFoldDB" id="G4TVM3"/>
<evidence type="ECO:0000313" key="1">
    <source>
        <dbReference type="EMBL" id="CCA75366.1"/>
    </source>
</evidence>
<accession>G4TVM3</accession>
<dbReference type="SUPFAM" id="SSF51197">
    <property type="entry name" value="Clavaminate synthase-like"/>
    <property type="match status" value="1"/>
</dbReference>
<keyword evidence="2" id="KW-1185">Reference proteome</keyword>
<name>G4TVM3_SERID</name>
<evidence type="ECO:0008006" key="3">
    <source>
        <dbReference type="Google" id="ProtNLM"/>
    </source>
</evidence>
<sequence length="353" mass="39878">MAPATYKVLTPSQVEHFLAHGYVVLPSAFSREQAQDAIANVWSRLGYDPSDPTTWLSDRVNMPWHKRFDVQTFCPVAWDAICDLLGGEERVDPNAASWSDGFICNFGSAKWDEAVKRGENPNDPKKLDNWHVDGDFFVHFLDSKEQGLLVIPLYTDIPENGGGTMICPDGIGKLAKWLMDHPQGVFPLMRPVDAPEKEDFDSLEWYLKTIQECGDFRQMTGKAGDVILMHPLMLHSASRNLLRTHRIITNPPVSLKESFNYDRSDPSQYSLVEQKTLQELAKLLKAEGRIQSEDEVKNGLRGWKISGERKSLVPRRMKAQEQLRRAEEARLRGEIVDATKGNGILAQADIMMA</sequence>
<protein>
    <recommendedName>
        <fullName evidence="3">Phytanoyl-CoA dioxygenase</fullName>
    </recommendedName>
</protein>